<dbReference type="Proteomes" id="UP000600449">
    <property type="component" value="Unassembled WGS sequence"/>
</dbReference>
<dbReference type="Pfam" id="PF22725">
    <property type="entry name" value="GFO_IDH_MocA_C3"/>
    <property type="match status" value="1"/>
</dbReference>
<evidence type="ECO:0000259" key="3">
    <source>
        <dbReference type="Pfam" id="PF22725"/>
    </source>
</evidence>
<feature type="domain" description="GFO/IDH/MocA-like oxidoreductase" evidence="3">
    <location>
        <begin position="162"/>
        <end position="271"/>
    </location>
</feature>
<gene>
    <name evidence="4" type="ORF">GCM10011322_12160</name>
</gene>
<dbReference type="PANTHER" id="PTHR43377:SF6">
    <property type="entry name" value="GFO_IDH_MOCA-LIKE OXIDOREDUCTASE N-TERMINAL DOMAIN-CONTAINING PROTEIN"/>
    <property type="match status" value="1"/>
</dbReference>
<feature type="region of interest" description="Disordered" evidence="1">
    <location>
        <begin position="1"/>
        <end position="28"/>
    </location>
</feature>
<dbReference type="InterPro" id="IPR036291">
    <property type="entry name" value="NAD(P)-bd_dom_sf"/>
</dbReference>
<evidence type="ECO:0000256" key="1">
    <source>
        <dbReference type="SAM" id="MobiDB-lite"/>
    </source>
</evidence>
<dbReference type="EMBL" id="BMMF01000003">
    <property type="protein sequence ID" value="GGK27207.1"/>
    <property type="molecule type" value="Genomic_DNA"/>
</dbReference>
<dbReference type="GO" id="GO:0000166">
    <property type="term" value="F:nucleotide binding"/>
    <property type="evidence" value="ECO:0007669"/>
    <property type="project" value="InterPro"/>
</dbReference>
<reference evidence="4 5" key="1">
    <citation type="journal article" date="2014" name="Int. J. Syst. Evol. Microbiol.">
        <title>Complete genome sequence of Corynebacterium casei LMG S-19264T (=DSM 44701T), isolated from a smear-ripened cheese.</title>
        <authorList>
            <consortium name="US DOE Joint Genome Institute (JGI-PGF)"/>
            <person name="Walter F."/>
            <person name="Albersmeier A."/>
            <person name="Kalinowski J."/>
            <person name="Ruckert C."/>
        </authorList>
    </citation>
    <scope>NUCLEOTIDE SEQUENCE [LARGE SCALE GENOMIC DNA]</scope>
    <source>
        <strain evidence="4 5">CGMCC 1.9161</strain>
    </source>
</reference>
<dbReference type="SUPFAM" id="SSF55347">
    <property type="entry name" value="Glyceraldehyde-3-phosphate dehydrogenase-like, C-terminal domain"/>
    <property type="match status" value="1"/>
</dbReference>
<sequence>MAPRAKMRYTRERSRAGPDAPRGERAAGKDFMDAQNQKPRIAVIGCGAWGRNIARCFSSLGVLEAVVDPNRQTVESLTALFGCRGATLDEVLADPGIGALAIATPPSLHREVAEAALAAGKHVYVEKPLTLNHPDALAVVEAARGADRILMTGHILQFHNGFRALKQLVASGRLGEVKRIHANRLNLGAVRKEEDALWCLAPHDVSMVLALMGGSPESVEAFGEGHLRKDTADAVTMRLGFAGGPQAMIHVSWLHPFKEHRLSVIGSQAMAVFDDCLPWDKKVQIYPHQVSLDGGSPTVVRADPVPVAIEQAEPLLAECAHFLECCITGAEPITGATEALAVMDVLHRAAGSMIDHQAHPAPARASA</sequence>
<name>A0A917V2Y6_9HYPH</name>
<comment type="caution">
    <text evidence="4">The sequence shown here is derived from an EMBL/GenBank/DDBJ whole genome shotgun (WGS) entry which is preliminary data.</text>
</comment>
<evidence type="ECO:0000313" key="5">
    <source>
        <dbReference type="Proteomes" id="UP000600449"/>
    </source>
</evidence>
<dbReference type="InterPro" id="IPR000683">
    <property type="entry name" value="Gfo/Idh/MocA-like_OxRdtase_N"/>
</dbReference>
<organism evidence="4 5">
    <name type="scientific">Salinarimonas ramus</name>
    <dbReference type="NCBI Taxonomy" id="690164"/>
    <lineage>
        <taxon>Bacteria</taxon>
        <taxon>Pseudomonadati</taxon>
        <taxon>Pseudomonadota</taxon>
        <taxon>Alphaproteobacteria</taxon>
        <taxon>Hyphomicrobiales</taxon>
        <taxon>Salinarimonadaceae</taxon>
        <taxon>Salinarimonas</taxon>
    </lineage>
</organism>
<dbReference type="InterPro" id="IPR051450">
    <property type="entry name" value="Gfo/Idh/MocA_Oxidoreductases"/>
</dbReference>
<feature type="domain" description="Gfo/Idh/MocA-like oxidoreductase N-terminal" evidence="2">
    <location>
        <begin position="40"/>
        <end position="154"/>
    </location>
</feature>
<dbReference type="Gene3D" id="3.30.360.10">
    <property type="entry name" value="Dihydrodipicolinate Reductase, domain 2"/>
    <property type="match status" value="1"/>
</dbReference>
<evidence type="ECO:0008006" key="6">
    <source>
        <dbReference type="Google" id="ProtNLM"/>
    </source>
</evidence>
<dbReference type="SUPFAM" id="SSF51735">
    <property type="entry name" value="NAD(P)-binding Rossmann-fold domains"/>
    <property type="match status" value="1"/>
</dbReference>
<dbReference type="AlphaFoldDB" id="A0A917V2Y6"/>
<dbReference type="Gene3D" id="3.40.50.720">
    <property type="entry name" value="NAD(P)-binding Rossmann-like Domain"/>
    <property type="match status" value="1"/>
</dbReference>
<keyword evidence="5" id="KW-1185">Reference proteome</keyword>
<accession>A0A917V2Y6</accession>
<proteinExistence type="predicted"/>
<protein>
    <recommendedName>
        <fullName evidence="6">Gfo/Idh/MocA family oxidoreductase</fullName>
    </recommendedName>
</protein>
<evidence type="ECO:0000259" key="2">
    <source>
        <dbReference type="Pfam" id="PF01408"/>
    </source>
</evidence>
<feature type="compositionally biased region" description="Basic and acidic residues" evidence="1">
    <location>
        <begin position="9"/>
        <end position="28"/>
    </location>
</feature>
<evidence type="ECO:0000313" key="4">
    <source>
        <dbReference type="EMBL" id="GGK27207.1"/>
    </source>
</evidence>
<dbReference type="PANTHER" id="PTHR43377">
    <property type="entry name" value="BILIVERDIN REDUCTASE A"/>
    <property type="match status" value="1"/>
</dbReference>
<dbReference type="Pfam" id="PF01408">
    <property type="entry name" value="GFO_IDH_MocA"/>
    <property type="match status" value="1"/>
</dbReference>
<dbReference type="InterPro" id="IPR055170">
    <property type="entry name" value="GFO_IDH_MocA-like_dom"/>
</dbReference>